<gene>
    <name evidence="1" type="ORF">TCNE_LOCUS1019</name>
</gene>
<sequence length="79" mass="8765">MVALSKRANIVNIMSRNSDALYADAVSEVERDTNYDIRISGSNAARYGVDVNAQIGHHPTLYNRNAKPGYFLHILGTTR</sequence>
<evidence type="ECO:0000313" key="1">
    <source>
        <dbReference type="EMBL" id="VDM25318.1"/>
    </source>
</evidence>
<organism evidence="2 3">
    <name type="scientific">Toxocara canis</name>
    <name type="common">Canine roundworm</name>
    <dbReference type="NCBI Taxonomy" id="6265"/>
    <lineage>
        <taxon>Eukaryota</taxon>
        <taxon>Metazoa</taxon>
        <taxon>Ecdysozoa</taxon>
        <taxon>Nematoda</taxon>
        <taxon>Chromadorea</taxon>
        <taxon>Rhabditida</taxon>
        <taxon>Spirurina</taxon>
        <taxon>Ascaridomorpha</taxon>
        <taxon>Ascaridoidea</taxon>
        <taxon>Toxocaridae</taxon>
        <taxon>Toxocara</taxon>
    </lineage>
</organism>
<reference evidence="1 2" key="2">
    <citation type="submission" date="2018-11" db="EMBL/GenBank/DDBJ databases">
        <authorList>
            <consortium name="Pathogen Informatics"/>
        </authorList>
    </citation>
    <scope>NUCLEOTIDE SEQUENCE [LARGE SCALE GENOMIC DNA]</scope>
</reference>
<dbReference type="Proteomes" id="UP000050794">
    <property type="component" value="Unassembled WGS sequence"/>
</dbReference>
<keyword evidence="2" id="KW-1185">Reference proteome</keyword>
<name>A0A183TXP9_TOXCA</name>
<evidence type="ECO:0000313" key="2">
    <source>
        <dbReference type="Proteomes" id="UP000050794"/>
    </source>
</evidence>
<accession>A0A183TXP9</accession>
<protein>
    <submittedName>
        <fullName evidence="3">Tail fiber protein</fullName>
    </submittedName>
</protein>
<evidence type="ECO:0000313" key="3">
    <source>
        <dbReference type="WBParaSite" id="TCNE_0000101801-mRNA-1"/>
    </source>
</evidence>
<dbReference type="WBParaSite" id="TCNE_0000101801-mRNA-1">
    <property type="protein sequence ID" value="TCNE_0000101801-mRNA-1"/>
    <property type="gene ID" value="TCNE_0000101801"/>
</dbReference>
<dbReference type="AlphaFoldDB" id="A0A183TXP9"/>
<dbReference type="EMBL" id="UYWY01000635">
    <property type="protein sequence ID" value="VDM25318.1"/>
    <property type="molecule type" value="Genomic_DNA"/>
</dbReference>
<reference evidence="3" key="1">
    <citation type="submission" date="2016-06" db="UniProtKB">
        <authorList>
            <consortium name="WormBaseParasite"/>
        </authorList>
    </citation>
    <scope>IDENTIFICATION</scope>
</reference>
<proteinExistence type="predicted"/>